<sequence length="254" mass="28795">MSVDMKAKAEASKAEGNTHFTSKRYDEAIECYSSAIKFDPSNHLYFSNRAACYTAKKEFSAAKADATECIKLSPSFLKGYYRLVQSNLELSLFDEATNAAREGLKLDPDNSELQKQMRLIKAKKAAKASADRNQSLGRPASQGDAKELLELQDAMQATRREMNEVQQYLSGCQREQKMAELTKSEMSSFPSDAAMYRSVGKMFMKATRDEIESYHDSQSATLQKKEKQYNDKLEYLKKRANSQMVNYKELRGGR</sequence>
<dbReference type="InterPro" id="IPR002777">
    <property type="entry name" value="PFD_beta-like"/>
</dbReference>
<evidence type="ECO:0000256" key="1">
    <source>
        <dbReference type="ARBA" id="ARBA00008045"/>
    </source>
</evidence>
<dbReference type="PROSITE" id="PS50005">
    <property type="entry name" value="TPR"/>
    <property type="match status" value="1"/>
</dbReference>
<keyword evidence="6" id="KW-1185">Reference proteome</keyword>
<evidence type="ECO:0000313" key="6">
    <source>
        <dbReference type="Proteomes" id="UP001165122"/>
    </source>
</evidence>
<comment type="caution">
    <text evidence="5">The sequence shown here is derived from an EMBL/GenBank/DDBJ whole genome shotgun (WGS) entry which is preliminary data.</text>
</comment>
<dbReference type="InterPro" id="IPR009053">
    <property type="entry name" value="Prefoldin"/>
</dbReference>
<dbReference type="PANTHER" id="PTHR22904:SF523">
    <property type="entry name" value="STRESS-INDUCED-PHOSPHOPROTEIN 1"/>
    <property type="match status" value="1"/>
</dbReference>
<gene>
    <name evidence="5" type="ORF">TrLO_g8398</name>
</gene>
<proteinExistence type="inferred from homology"/>
<name>A0A9W7B4A8_9STRA</name>
<dbReference type="Gene3D" id="1.25.40.10">
    <property type="entry name" value="Tetratricopeptide repeat domain"/>
    <property type="match status" value="1"/>
</dbReference>
<feature type="repeat" description="TPR" evidence="4">
    <location>
        <begin position="9"/>
        <end position="42"/>
    </location>
</feature>
<dbReference type="Pfam" id="PF13414">
    <property type="entry name" value="TPR_11"/>
    <property type="match status" value="1"/>
</dbReference>
<accession>A0A9W7B4A8</accession>
<dbReference type="Gene3D" id="1.10.287.370">
    <property type="match status" value="1"/>
</dbReference>
<protein>
    <submittedName>
        <fullName evidence="5">Uncharacterized protein</fullName>
    </submittedName>
</protein>
<organism evidence="5 6">
    <name type="scientific">Triparma laevis f. longispina</name>
    <dbReference type="NCBI Taxonomy" id="1714387"/>
    <lineage>
        <taxon>Eukaryota</taxon>
        <taxon>Sar</taxon>
        <taxon>Stramenopiles</taxon>
        <taxon>Ochrophyta</taxon>
        <taxon>Bolidophyceae</taxon>
        <taxon>Parmales</taxon>
        <taxon>Triparmaceae</taxon>
        <taxon>Triparma</taxon>
    </lineage>
</organism>
<evidence type="ECO:0000256" key="4">
    <source>
        <dbReference type="PROSITE-ProRule" id="PRU00339"/>
    </source>
</evidence>
<evidence type="ECO:0000313" key="5">
    <source>
        <dbReference type="EMBL" id="GMH79330.1"/>
    </source>
</evidence>
<dbReference type="SUPFAM" id="SSF48452">
    <property type="entry name" value="TPR-like"/>
    <property type="match status" value="1"/>
</dbReference>
<keyword evidence="3 4" id="KW-0802">TPR repeat</keyword>
<dbReference type="InterPro" id="IPR011990">
    <property type="entry name" value="TPR-like_helical_dom_sf"/>
</dbReference>
<dbReference type="Pfam" id="PF01920">
    <property type="entry name" value="Prefoldin_2"/>
    <property type="match status" value="1"/>
</dbReference>
<dbReference type="GO" id="GO:0016272">
    <property type="term" value="C:prefoldin complex"/>
    <property type="evidence" value="ECO:0007669"/>
    <property type="project" value="InterPro"/>
</dbReference>
<dbReference type="SMART" id="SM00028">
    <property type="entry name" value="TPR"/>
    <property type="match status" value="3"/>
</dbReference>
<keyword evidence="2" id="KW-0677">Repeat</keyword>
<dbReference type="InterPro" id="IPR019734">
    <property type="entry name" value="TPR_rpt"/>
</dbReference>
<dbReference type="OrthoDB" id="2423701at2759"/>
<dbReference type="Proteomes" id="UP001165122">
    <property type="component" value="Unassembled WGS sequence"/>
</dbReference>
<reference evidence="6" key="1">
    <citation type="journal article" date="2023" name="Commun. Biol.">
        <title>Genome analysis of Parmales, the sister group of diatoms, reveals the evolutionary specialization of diatoms from phago-mixotrophs to photoautotrophs.</title>
        <authorList>
            <person name="Ban H."/>
            <person name="Sato S."/>
            <person name="Yoshikawa S."/>
            <person name="Yamada K."/>
            <person name="Nakamura Y."/>
            <person name="Ichinomiya M."/>
            <person name="Sato N."/>
            <person name="Blanc-Mathieu R."/>
            <person name="Endo H."/>
            <person name="Kuwata A."/>
            <person name="Ogata H."/>
        </authorList>
    </citation>
    <scope>NUCLEOTIDE SEQUENCE [LARGE SCALE GENOMIC DNA]</scope>
    <source>
        <strain evidence="6">NIES 3700</strain>
    </source>
</reference>
<comment type="similarity">
    <text evidence="1">Belongs to the prefoldin subunit beta family.</text>
</comment>
<dbReference type="AlphaFoldDB" id="A0A9W7B4A8"/>
<dbReference type="PANTHER" id="PTHR22904">
    <property type="entry name" value="TPR REPEAT CONTAINING PROTEIN"/>
    <property type="match status" value="1"/>
</dbReference>
<dbReference type="SUPFAM" id="SSF46579">
    <property type="entry name" value="Prefoldin"/>
    <property type="match status" value="1"/>
</dbReference>
<dbReference type="GO" id="GO:0051879">
    <property type="term" value="F:Hsp90 protein binding"/>
    <property type="evidence" value="ECO:0007669"/>
    <property type="project" value="TreeGrafter"/>
</dbReference>
<evidence type="ECO:0000256" key="3">
    <source>
        <dbReference type="ARBA" id="ARBA00022803"/>
    </source>
</evidence>
<dbReference type="EMBL" id="BRXW01000916">
    <property type="protein sequence ID" value="GMH79330.1"/>
    <property type="molecule type" value="Genomic_DNA"/>
</dbReference>
<dbReference type="GO" id="GO:0051082">
    <property type="term" value="F:unfolded protein binding"/>
    <property type="evidence" value="ECO:0007669"/>
    <property type="project" value="InterPro"/>
</dbReference>
<dbReference type="GO" id="GO:0006457">
    <property type="term" value="P:protein folding"/>
    <property type="evidence" value="ECO:0007669"/>
    <property type="project" value="InterPro"/>
</dbReference>
<evidence type="ECO:0000256" key="2">
    <source>
        <dbReference type="ARBA" id="ARBA00022737"/>
    </source>
</evidence>